<feature type="binding site" evidence="7">
    <location>
        <position position="93"/>
    </location>
    <ligand>
        <name>Mg(2+)</name>
        <dbReference type="ChEBI" id="CHEBI:18420"/>
    </ligand>
</feature>
<dbReference type="GO" id="GO:0000287">
    <property type="term" value="F:magnesium ion binding"/>
    <property type="evidence" value="ECO:0007669"/>
    <property type="project" value="UniProtKB-UniRule"/>
</dbReference>
<evidence type="ECO:0000256" key="5">
    <source>
        <dbReference type="ARBA" id="ARBA00022801"/>
    </source>
</evidence>
<keyword evidence="7" id="KW-0460">Magnesium</keyword>
<dbReference type="GO" id="GO:0004636">
    <property type="term" value="F:phosphoribosyl-ATP diphosphatase activity"/>
    <property type="evidence" value="ECO:0007669"/>
    <property type="project" value="UniProtKB-ARBA"/>
</dbReference>
<dbReference type="InterPro" id="IPR038019">
    <property type="entry name" value="PRib_AMP_CycHydrolase_sf"/>
</dbReference>
<comment type="catalytic activity">
    <reaction evidence="1 7">
        <text>1-(5-phospho-beta-D-ribosyl)-5'-AMP + H2O = 1-(5-phospho-beta-D-ribosyl)-5-[(5-phospho-beta-D-ribosylamino)methylideneamino]imidazole-4-carboxamide</text>
        <dbReference type="Rhea" id="RHEA:20049"/>
        <dbReference type="ChEBI" id="CHEBI:15377"/>
        <dbReference type="ChEBI" id="CHEBI:58435"/>
        <dbReference type="ChEBI" id="CHEBI:59457"/>
        <dbReference type="EC" id="3.5.4.19"/>
    </reaction>
</comment>
<comment type="similarity">
    <text evidence="7">Belongs to the PRA-CH family.</text>
</comment>
<comment type="subcellular location">
    <subcellularLocation>
        <location evidence="7">Cytoplasm</location>
    </subcellularLocation>
</comment>
<keyword evidence="7" id="KW-0862">Zinc</keyword>
<dbReference type="GO" id="GO:0004635">
    <property type="term" value="F:phosphoribosyl-AMP cyclohydrolase activity"/>
    <property type="evidence" value="ECO:0007669"/>
    <property type="project" value="UniProtKB-UniRule"/>
</dbReference>
<feature type="binding site" evidence="7">
    <location>
        <position position="113"/>
    </location>
    <ligand>
        <name>Zn(2+)</name>
        <dbReference type="ChEBI" id="CHEBI:29105"/>
        <note>ligand shared between dimeric partners</note>
    </ligand>
</feature>
<evidence type="ECO:0000256" key="2">
    <source>
        <dbReference type="ARBA" id="ARBA00005169"/>
    </source>
</evidence>
<dbReference type="InterPro" id="IPR026660">
    <property type="entry name" value="PRA-CH"/>
</dbReference>
<keyword evidence="3 7" id="KW-0963">Cytoplasm</keyword>
<name>A0A2U9IFM0_9CREN</name>
<keyword evidence="4 7" id="KW-0028">Amino-acid biosynthesis</keyword>
<dbReference type="EMBL" id="CP029289">
    <property type="protein sequence ID" value="AWR94786.1"/>
    <property type="molecule type" value="Genomic_DNA"/>
</dbReference>
<keyword evidence="10" id="KW-1185">Reference proteome</keyword>
<feature type="domain" description="Phosphoribosyl-AMP cyclohydrolase" evidence="8">
    <location>
        <begin position="42"/>
        <end position="115"/>
    </location>
</feature>
<evidence type="ECO:0000313" key="10">
    <source>
        <dbReference type="Proteomes" id="UP000248044"/>
    </source>
</evidence>
<feature type="binding site" evidence="7">
    <location>
        <position position="89"/>
    </location>
    <ligand>
        <name>Mg(2+)</name>
        <dbReference type="ChEBI" id="CHEBI:18420"/>
    </ligand>
</feature>
<comment type="subunit">
    <text evidence="7">Homodimer.</text>
</comment>
<organism evidence="9 10">
    <name type="scientific">Acidianus brierleyi</name>
    <dbReference type="NCBI Taxonomy" id="41673"/>
    <lineage>
        <taxon>Archaea</taxon>
        <taxon>Thermoproteota</taxon>
        <taxon>Thermoprotei</taxon>
        <taxon>Sulfolobales</taxon>
        <taxon>Sulfolobaceae</taxon>
        <taxon>Acidianus</taxon>
    </lineage>
</organism>
<dbReference type="KEGG" id="abri:DFR85_09420"/>
<evidence type="ECO:0000259" key="8">
    <source>
        <dbReference type="Pfam" id="PF01502"/>
    </source>
</evidence>
<dbReference type="GeneID" id="36832374"/>
<dbReference type="EC" id="3.5.4.19" evidence="7"/>
<dbReference type="OrthoDB" id="5853at2157"/>
<dbReference type="HAMAP" id="MF_01021">
    <property type="entry name" value="HisI"/>
    <property type="match status" value="1"/>
</dbReference>
<sequence>MDETLKLSNEEAEKIASMLNYRHEYFTIIAVLQDAKSNEVLMVGNMNKEAVIKSLTTGYAHFWSLSRKKIWLKGETSGNFQIIEDIRIDCDSDSIVLKVTSIGPVCHTGNRSCFYRGYKEFTQKTERNDNMLMRF</sequence>
<reference evidence="9 10" key="1">
    <citation type="submission" date="2018-05" db="EMBL/GenBank/DDBJ databases">
        <title>Complete Genome Sequences of Extremely Thermoacidophilic, Metal-Mobilizing Type-Strain Members of the Archaeal Family Sulfolobaceae: Acidianus brierleyi DSM-1651T, Acidianus sulfidivorans DSM-18786T, Metallosphaera hakonensis DSM-7519T, and Metallosphaera prunae DSM-10039T.</title>
        <authorList>
            <person name="Counts J.A."/>
            <person name="Kelly R.M."/>
        </authorList>
    </citation>
    <scope>NUCLEOTIDE SEQUENCE [LARGE SCALE GENOMIC DNA]</scope>
    <source>
        <strain evidence="9 10">DSM 1651</strain>
    </source>
</reference>
<dbReference type="GO" id="GO:0000105">
    <property type="term" value="P:L-histidine biosynthetic process"/>
    <property type="evidence" value="ECO:0007669"/>
    <property type="project" value="UniProtKB-UniRule"/>
</dbReference>
<dbReference type="Pfam" id="PF01502">
    <property type="entry name" value="PRA-CH"/>
    <property type="match status" value="1"/>
</dbReference>
<comment type="pathway">
    <text evidence="2 7">Amino-acid biosynthesis; L-histidine biosynthesis; L-histidine from 5-phospho-alpha-D-ribose 1-diphosphate: step 3/9.</text>
</comment>
<dbReference type="RefSeq" id="WP_110270667.1">
    <property type="nucleotide sequence ID" value="NZ_CP029289.2"/>
</dbReference>
<comment type="cofactor">
    <cofactor evidence="7">
        <name>Zn(2+)</name>
        <dbReference type="ChEBI" id="CHEBI:29105"/>
    </cofactor>
    <text evidence="7">Binds 1 zinc ion per subunit.</text>
</comment>
<dbReference type="AlphaFoldDB" id="A0A2U9IFM0"/>
<feature type="binding site" evidence="7">
    <location>
        <position position="91"/>
    </location>
    <ligand>
        <name>Mg(2+)</name>
        <dbReference type="ChEBI" id="CHEBI:18420"/>
    </ligand>
</feature>
<evidence type="ECO:0000256" key="1">
    <source>
        <dbReference type="ARBA" id="ARBA00000024"/>
    </source>
</evidence>
<proteinExistence type="inferred from homology"/>
<evidence type="ECO:0000256" key="3">
    <source>
        <dbReference type="ARBA" id="ARBA00022490"/>
    </source>
</evidence>
<comment type="cofactor">
    <cofactor evidence="7">
        <name>Mg(2+)</name>
        <dbReference type="ChEBI" id="CHEBI:18420"/>
    </cofactor>
    <text evidence="7">Binds 1 Mg(2+) ion per subunit.</text>
</comment>
<protein>
    <recommendedName>
        <fullName evidence="7">Phosphoribosyl-AMP cyclohydrolase</fullName>
        <shortName evidence="7">PRA-CH</shortName>
        <ecNumber evidence="7">3.5.4.19</ecNumber>
    </recommendedName>
</protein>
<dbReference type="NCBIfam" id="NF000768">
    <property type="entry name" value="PRK00051.1"/>
    <property type="match status" value="1"/>
</dbReference>
<keyword evidence="6 7" id="KW-0368">Histidine biosynthesis</keyword>
<dbReference type="PANTHER" id="PTHR42945:SF1">
    <property type="entry name" value="HISTIDINE BIOSYNTHESIS BIFUNCTIONAL PROTEIN HIS7"/>
    <property type="match status" value="1"/>
</dbReference>
<comment type="function">
    <text evidence="7">Catalyzes the hydrolysis of the adenine ring of phosphoribosyl-AMP.</text>
</comment>
<accession>A0A2U9IFM0</accession>
<dbReference type="FunFam" id="3.10.20.810:FF:000001">
    <property type="entry name" value="Histidine biosynthesis bifunctional protein HisIE"/>
    <property type="match status" value="1"/>
</dbReference>
<feature type="binding site" evidence="7">
    <location>
        <position position="90"/>
    </location>
    <ligand>
        <name>Zn(2+)</name>
        <dbReference type="ChEBI" id="CHEBI:29105"/>
        <note>ligand shared between dimeric partners</note>
    </ligand>
</feature>
<evidence type="ECO:0000256" key="7">
    <source>
        <dbReference type="HAMAP-Rule" id="MF_01021"/>
    </source>
</evidence>
<keyword evidence="5 7" id="KW-0378">Hydrolase</keyword>
<dbReference type="InterPro" id="IPR002496">
    <property type="entry name" value="PRib_AMP_CycHydrolase_dom"/>
</dbReference>
<dbReference type="SUPFAM" id="SSF141734">
    <property type="entry name" value="HisI-like"/>
    <property type="match status" value="1"/>
</dbReference>
<dbReference type="PANTHER" id="PTHR42945">
    <property type="entry name" value="HISTIDINE BIOSYNTHESIS BIFUNCTIONAL PROTEIN"/>
    <property type="match status" value="1"/>
</dbReference>
<evidence type="ECO:0000256" key="4">
    <source>
        <dbReference type="ARBA" id="ARBA00022605"/>
    </source>
</evidence>
<feature type="binding site" evidence="7">
    <location>
        <position position="106"/>
    </location>
    <ligand>
        <name>Zn(2+)</name>
        <dbReference type="ChEBI" id="CHEBI:29105"/>
        <note>ligand shared between dimeric partners</note>
    </ligand>
</feature>
<keyword evidence="7" id="KW-0479">Metal-binding</keyword>
<dbReference type="UniPathway" id="UPA00031">
    <property type="reaction ID" value="UER00008"/>
</dbReference>
<dbReference type="Proteomes" id="UP000248044">
    <property type="component" value="Chromosome"/>
</dbReference>
<dbReference type="Gene3D" id="3.10.20.810">
    <property type="entry name" value="Phosphoribosyl-AMP cyclohydrolase"/>
    <property type="match status" value="1"/>
</dbReference>
<dbReference type="GO" id="GO:0005737">
    <property type="term" value="C:cytoplasm"/>
    <property type="evidence" value="ECO:0007669"/>
    <property type="project" value="UniProtKB-SubCell"/>
</dbReference>
<evidence type="ECO:0000256" key="6">
    <source>
        <dbReference type="ARBA" id="ARBA00023102"/>
    </source>
</evidence>
<gene>
    <name evidence="7" type="primary">hisI</name>
    <name evidence="9" type="ORF">DFR85_09420</name>
</gene>
<dbReference type="GO" id="GO:0008270">
    <property type="term" value="F:zinc ion binding"/>
    <property type="evidence" value="ECO:0007669"/>
    <property type="project" value="UniProtKB-UniRule"/>
</dbReference>
<evidence type="ECO:0000313" key="9">
    <source>
        <dbReference type="EMBL" id="AWR94786.1"/>
    </source>
</evidence>